<evidence type="ECO:0000256" key="2">
    <source>
        <dbReference type="ARBA" id="ARBA00022448"/>
    </source>
</evidence>
<dbReference type="PANTHER" id="PTHR23521:SF2">
    <property type="entry name" value="TRANSPORTER MFS SUPERFAMILY"/>
    <property type="match status" value="1"/>
</dbReference>
<dbReference type="GO" id="GO:0005886">
    <property type="term" value="C:plasma membrane"/>
    <property type="evidence" value="ECO:0007669"/>
    <property type="project" value="UniProtKB-SubCell"/>
</dbReference>
<feature type="transmembrane region" description="Helical" evidence="8">
    <location>
        <begin position="73"/>
        <end position="92"/>
    </location>
</feature>
<evidence type="ECO:0000256" key="8">
    <source>
        <dbReference type="SAM" id="Phobius"/>
    </source>
</evidence>
<dbReference type="Proteomes" id="UP000640333">
    <property type="component" value="Unassembled WGS sequence"/>
</dbReference>
<dbReference type="GO" id="GO:0022857">
    <property type="term" value="F:transmembrane transporter activity"/>
    <property type="evidence" value="ECO:0007669"/>
    <property type="project" value="InterPro"/>
</dbReference>
<feature type="transmembrane region" description="Helical" evidence="8">
    <location>
        <begin position="356"/>
        <end position="374"/>
    </location>
</feature>
<accession>A0A8J7FF57</accession>
<evidence type="ECO:0000313" key="11">
    <source>
        <dbReference type="Proteomes" id="UP000640333"/>
    </source>
</evidence>
<comment type="caution">
    <text evidence="10">The sequence shown here is derived from an EMBL/GenBank/DDBJ whole genome shotgun (WGS) entry which is preliminary data.</text>
</comment>
<feature type="transmembrane region" description="Helical" evidence="8">
    <location>
        <begin position="237"/>
        <end position="257"/>
    </location>
</feature>
<feature type="region of interest" description="Disordered" evidence="7">
    <location>
        <begin position="678"/>
        <end position="703"/>
    </location>
</feature>
<dbReference type="Gene3D" id="1.20.1250.20">
    <property type="entry name" value="MFS general substrate transporter like domains"/>
    <property type="match status" value="2"/>
</dbReference>
<keyword evidence="4 8" id="KW-0812">Transmembrane</keyword>
<evidence type="ECO:0000256" key="4">
    <source>
        <dbReference type="ARBA" id="ARBA00022692"/>
    </source>
</evidence>
<dbReference type="InterPro" id="IPR047200">
    <property type="entry name" value="MFS_YcaD-like"/>
</dbReference>
<feature type="transmembrane region" description="Helical" evidence="8">
    <location>
        <begin position="131"/>
        <end position="153"/>
    </location>
</feature>
<feature type="transmembrane region" description="Helical" evidence="8">
    <location>
        <begin position="199"/>
        <end position="217"/>
    </location>
</feature>
<reference evidence="10" key="1">
    <citation type="submission" date="2020-10" db="EMBL/GenBank/DDBJ databases">
        <title>Bacterium isolated from coastal waters sediment.</title>
        <authorList>
            <person name="Chen R.-J."/>
            <person name="Lu D.-C."/>
            <person name="Zhu K.-L."/>
            <person name="Du Z.-J."/>
        </authorList>
    </citation>
    <scope>NUCLEOTIDE SEQUENCE</scope>
    <source>
        <strain evidence="10">N1Y112</strain>
    </source>
</reference>
<feature type="compositionally biased region" description="Acidic residues" evidence="7">
    <location>
        <begin position="686"/>
        <end position="703"/>
    </location>
</feature>
<evidence type="ECO:0000256" key="7">
    <source>
        <dbReference type="SAM" id="MobiDB-lite"/>
    </source>
</evidence>
<gene>
    <name evidence="10" type="ORF">IOQ59_02285</name>
</gene>
<dbReference type="PANTHER" id="PTHR23521">
    <property type="entry name" value="TRANSPORTER MFS SUPERFAMILY"/>
    <property type="match status" value="1"/>
</dbReference>
<evidence type="ECO:0000259" key="9">
    <source>
        <dbReference type="PROSITE" id="PS50850"/>
    </source>
</evidence>
<dbReference type="PROSITE" id="PS50850">
    <property type="entry name" value="MFS"/>
    <property type="match status" value="1"/>
</dbReference>
<evidence type="ECO:0000256" key="5">
    <source>
        <dbReference type="ARBA" id="ARBA00022989"/>
    </source>
</evidence>
<feature type="domain" description="Major facilitator superfamily (MFS) profile" evidence="9">
    <location>
        <begin position="7"/>
        <end position="380"/>
    </location>
</feature>
<dbReference type="AlphaFoldDB" id="A0A8J7FF57"/>
<feature type="transmembrane region" description="Helical" evidence="8">
    <location>
        <begin position="159"/>
        <end position="178"/>
    </location>
</feature>
<keyword evidence="3" id="KW-1003">Cell membrane</keyword>
<dbReference type="Pfam" id="PF07690">
    <property type="entry name" value="MFS_1"/>
    <property type="match status" value="1"/>
</dbReference>
<evidence type="ECO:0000256" key="3">
    <source>
        <dbReference type="ARBA" id="ARBA00022475"/>
    </source>
</evidence>
<dbReference type="EMBL" id="JADEYS010000002">
    <property type="protein sequence ID" value="MBE9396083.1"/>
    <property type="molecule type" value="Genomic_DNA"/>
</dbReference>
<feature type="transmembrane region" description="Helical" evidence="8">
    <location>
        <begin position="323"/>
        <end position="344"/>
    </location>
</feature>
<dbReference type="InterPro" id="IPR036259">
    <property type="entry name" value="MFS_trans_sf"/>
</dbReference>
<dbReference type="InterPro" id="IPR011701">
    <property type="entry name" value="MFS"/>
</dbReference>
<keyword evidence="6 8" id="KW-0472">Membrane</keyword>
<sequence length="917" mass="97451">MTATFFSLISLFVSCFILLLGNGLMNVLLPVRMGLDGVSTDWIGLVQSLYYVGLLLGAIYSKNLIMRAGHIRMFAGCVSLGGVSMLICSLFADAAVWGGMRFVLGFCNACAFTAMESWLSDASTKDTRGKVLAVYNAVVLAGLFIGQFFMNIASPETTTLFVFAGVLLSLSVIPVVMSRHKGPVVEDASSMSLRALFKISPLGVVSCLISGLIYSAAFNLLPVFAKEYDIVDFQLSLYMGAAILGAFLLQFPVGYLSDRFDRRTVLLCLLALSAASCIAVNVLALMGMTWAVFLATAITCGIIACTYPISISEAFDKLRQNEMVAAMGSMILAFSVGGVLGPYTASLAMQAFGNNALFYFLAVIQALLAMFVLYRMQVREALPVEDQENFVMQGAGMSAAVDLDPRTKYIESETPLSAEAETVISVALHNPAAAVKMAQAITLSDPSKGVELAGVVAEVEGVDVFDLYEVMKQVIPSQILNVTNAIVTTRPELATELVAKLAEWYPDQVVSIAQEIGRTFPERRMEMARAAAEAAPETAIEVAEYYAQVFADEREALRPADRADDTSEEDAVNVVSELWDVAPDQALDMAATMVDAVPETAVSVAEEYMASDLIEAALEVSHNAEKSSGSSLEQLENAYQQQVDLVSRLAEVAPEQAVDVAVAVVEAEPESASEVAAELAGSISASEDEVAAEEAEQTDAEPEYEEMVELASRLAEAAPEQAVDVAVAVVEAEPESAAAVAAEIASGFGDSEQESEDIDVADKASDVTASEMDDSDVASYESSVELVSRLVEVAPEQAMDVAVAVVEADPDSAADVAAEMAGNIAESEYDTAEETDTHVETDLDVASDTVDDTPEHEAAVELVQRLSEAAPDNAMDVAVAVVESIPEAASDVVDAISAGDEAKDEEWMNSVDNKPES</sequence>
<evidence type="ECO:0000313" key="10">
    <source>
        <dbReference type="EMBL" id="MBE9396083.1"/>
    </source>
</evidence>
<keyword evidence="2" id="KW-0813">Transport</keyword>
<keyword evidence="5 8" id="KW-1133">Transmembrane helix</keyword>
<dbReference type="RefSeq" id="WP_193951641.1">
    <property type="nucleotide sequence ID" value="NZ_JADEYS010000002.1"/>
</dbReference>
<protein>
    <submittedName>
        <fullName evidence="10">MFS transporter</fullName>
    </submittedName>
</protein>
<feature type="transmembrane region" description="Helical" evidence="8">
    <location>
        <begin position="290"/>
        <end position="311"/>
    </location>
</feature>
<evidence type="ECO:0000256" key="1">
    <source>
        <dbReference type="ARBA" id="ARBA00004651"/>
    </source>
</evidence>
<dbReference type="SUPFAM" id="SSF103473">
    <property type="entry name" value="MFS general substrate transporter"/>
    <property type="match status" value="1"/>
</dbReference>
<organism evidence="10 11">
    <name type="scientific">Pontibacterium sinense</name>
    <dbReference type="NCBI Taxonomy" id="2781979"/>
    <lineage>
        <taxon>Bacteria</taxon>
        <taxon>Pseudomonadati</taxon>
        <taxon>Pseudomonadota</taxon>
        <taxon>Gammaproteobacteria</taxon>
        <taxon>Oceanospirillales</taxon>
        <taxon>Oceanospirillaceae</taxon>
        <taxon>Pontibacterium</taxon>
    </lineage>
</organism>
<dbReference type="CDD" id="cd17477">
    <property type="entry name" value="MFS_YcaD_like"/>
    <property type="match status" value="1"/>
</dbReference>
<feature type="transmembrane region" description="Helical" evidence="8">
    <location>
        <begin position="42"/>
        <end position="61"/>
    </location>
</feature>
<comment type="subcellular location">
    <subcellularLocation>
        <location evidence="1">Cell membrane</location>
        <topology evidence="1">Multi-pass membrane protein</topology>
    </subcellularLocation>
</comment>
<feature type="transmembrane region" description="Helical" evidence="8">
    <location>
        <begin position="264"/>
        <end position="284"/>
    </location>
</feature>
<dbReference type="InterPro" id="IPR020846">
    <property type="entry name" value="MFS_dom"/>
</dbReference>
<name>A0A8J7FF57_9GAMM</name>
<evidence type="ECO:0000256" key="6">
    <source>
        <dbReference type="ARBA" id="ARBA00023136"/>
    </source>
</evidence>
<keyword evidence="11" id="KW-1185">Reference proteome</keyword>
<proteinExistence type="predicted"/>